<dbReference type="AlphaFoldDB" id="A0A9Q3J9S0"/>
<dbReference type="Proteomes" id="UP000765509">
    <property type="component" value="Unassembled WGS sequence"/>
</dbReference>
<evidence type="ECO:0008006" key="3">
    <source>
        <dbReference type="Google" id="ProtNLM"/>
    </source>
</evidence>
<dbReference type="PANTHER" id="PTHR11439">
    <property type="entry name" value="GAG-POL-RELATED RETROTRANSPOSON"/>
    <property type="match status" value="1"/>
</dbReference>
<dbReference type="EMBL" id="AVOT02065973">
    <property type="protein sequence ID" value="MBW0557896.1"/>
    <property type="molecule type" value="Genomic_DNA"/>
</dbReference>
<evidence type="ECO:0000313" key="1">
    <source>
        <dbReference type="EMBL" id="MBW0557896.1"/>
    </source>
</evidence>
<protein>
    <recommendedName>
        <fullName evidence="3">Reverse transcriptase Ty1/copia-type domain-containing protein</fullName>
    </recommendedName>
</protein>
<dbReference type="OrthoDB" id="2517509at2759"/>
<name>A0A9Q3J9S0_9BASI</name>
<gene>
    <name evidence="1" type="ORF">O181_097611</name>
</gene>
<reference evidence="1" key="1">
    <citation type="submission" date="2021-03" db="EMBL/GenBank/DDBJ databases">
        <title>Draft genome sequence of rust myrtle Austropuccinia psidii MF-1, a brazilian biotype.</title>
        <authorList>
            <person name="Quecine M.C."/>
            <person name="Pachon D.M.R."/>
            <person name="Bonatelli M.L."/>
            <person name="Correr F.H."/>
            <person name="Franceschini L.M."/>
            <person name="Leite T.F."/>
            <person name="Margarido G.R.A."/>
            <person name="Almeida C.A."/>
            <person name="Ferrarezi J.A."/>
            <person name="Labate C.A."/>
        </authorList>
    </citation>
    <scope>NUCLEOTIDE SEQUENCE</scope>
    <source>
        <strain evidence="1">MF-1</strain>
    </source>
</reference>
<organism evidence="1 2">
    <name type="scientific">Austropuccinia psidii MF-1</name>
    <dbReference type="NCBI Taxonomy" id="1389203"/>
    <lineage>
        <taxon>Eukaryota</taxon>
        <taxon>Fungi</taxon>
        <taxon>Dikarya</taxon>
        <taxon>Basidiomycota</taxon>
        <taxon>Pucciniomycotina</taxon>
        <taxon>Pucciniomycetes</taxon>
        <taxon>Pucciniales</taxon>
        <taxon>Sphaerophragmiaceae</taxon>
        <taxon>Austropuccinia</taxon>
    </lineage>
</organism>
<comment type="caution">
    <text evidence="1">The sequence shown here is derived from an EMBL/GenBank/DDBJ whole genome shotgun (WGS) entry which is preliminary data.</text>
</comment>
<sequence>MEDLGQIKYSLGIRITQLEDYISLIKDKFIKNILQEFYLTNCRHMTSPLPRNSKSFKHLPTKSIDHPFNYHRAIGLLQYLVQFTRPDLAFSTSFLSHFVEDPKDIHFNAVKHILAYLNSTEHYNLQLGQNSLKNEQNHILGFTNRIGEEAKNQNLSQPLSYITTECLAGEATNKR</sequence>
<keyword evidence="2" id="KW-1185">Reference proteome</keyword>
<accession>A0A9Q3J9S0</accession>
<evidence type="ECO:0000313" key="2">
    <source>
        <dbReference type="Proteomes" id="UP000765509"/>
    </source>
</evidence>
<proteinExistence type="predicted"/>
<dbReference type="PANTHER" id="PTHR11439:SF463">
    <property type="entry name" value="REVERSE TRANSCRIPTASE TY1_COPIA-TYPE DOMAIN-CONTAINING PROTEIN"/>
    <property type="match status" value="1"/>
</dbReference>